<dbReference type="EMBL" id="JAESDN010000002">
    <property type="protein sequence ID" value="KAG7055024.1"/>
    <property type="molecule type" value="Genomic_DNA"/>
</dbReference>
<evidence type="ECO:0000313" key="2">
    <source>
        <dbReference type="EMBL" id="KAG7055024.1"/>
    </source>
</evidence>
<reference evidence="2" key="1">
    <citation type="submission" date="2021-05" db="EMBL/GenBank/DDBJ databases">
        <title>Comparative genomics of three Colletotrichum scovillei strains and genetic complementation revealed genes involved fungal growth and virulence on chili pepper.</title>
        <authorList>
            <person name="Hsieh D.-K."/>
            <person name="Chuang S.-C."/>
            <person name="Chen C.-Y."/>
            <person name="Chao Y.-T."/>
            <person name="Lu M.-Y.J."/>
            <person name="Lee M.-H."/>
            <person name="Shih M.-C."/>
        </authorList>
    </citation>
    <scope>NUCLEOTIDE SEQUENCE</scope>
    <source>
        <strain evidence="2">Coll-153</strain>
    </source>
</reference>
<organism evidence="2 3">
    <name type="scientific">Colletotrichum scovillei</name>
    <dbReference type="NCBI Taxonomy" id="1209932"/>
    <lineage>
        <taxon>Eukaryota</taxon>
        <taxon>Fungi</taxon>
        <taxon>Dikarya</taxon>
        <taxon>Ascomycota</taxon>
        <taxon>Pezizomycotina</taxon>
        <taxon>Sordariomycetes</taxon>
        <taxon>Hypocreomycetidae</taxon>
        <taxon>Glomerellales</taxon>
        <taxon>Glomerellaceae</taxon>
        <taxon>Colletotrichum</taxon>
        <taxon>Colletotrichum acutatum species complex</taxon>
    </lineage>
</organism>
<accession>A0A9P7RG96</accession>
<gene>
    <name evidence="2" type="ORF">JMJ77_007493</name>
</gene>
<feature type="compositionally biased region" description="Polar residues" evidence="1">
    <location>
        <begin position="226"/>
        <end position="242"/>
    </location>
</feature>
<name>A0A9P7RG96_9PEZI</name>
<proteinExistence type="predicted"/>
<dbReference type="AlphaFoldDB" id="A0A9P7RG96"/>
<evidence type="ECO:0000313" key="3">
    <source>
        <dbReference type="Proteomes" id="UP000699042"/>
    </source>
</evidence>
<sequence length="317" mass="36150">MFPWAHSLFNVTSHTAAMGAGHCFIRPKKEEEAKEALEYFLSFQRGNEPSTFQQYVAGLRAVQSSLPNVRKDWRVTSRYPSSTAVLSGPPRSHRLIVILSHPGFPRRDVQRCSDPGTVWASFPPGLLTSGKSWSPFPSFRVFQGTSTCPTVHPIMQCRGRKQDGIVTSDKASWTERFESVGRRSERLDERAIARTWDGVTQSLGTRRRVVKPFAHQPSTAIKRLSRQNSRAPQLAETRQNLPDQPRGNRSRLYDFRLYPAAPVLQDPWPAPRCPPRVVRSSFHFPTTQLPSTRRWFPLSPKTSHDVGSCWFNDWPER</sequence>
<feature type="region of interest" description="Disordered" evidence="1">
    <location>
        <begin position="222"/>
        <end position="248"/>
    </location>
</feature>
<comment type="caution">
    <text evidence="2">The sequence shown here is derived from an EMBL/GenBank/DDBJ whole genome shotgun (WGS) entry which is preliminary data.</text>
</comment>
<evidence type="ECO:0000256" key="1">
    <source>
        <dbReference type="SAM" id="MobiDB-lite"/>
    </source>
</evidence>
<protein>
    <submittedName>
        <fullName evidence="2">Uncharacterized protein</fullName>
    </submittedName>
</protein>
<keyword evidence="3" id="KW-1185">Reference proteome</keyword>
<dbReference type="Proteomes" id="UP000699042">
    <property type="component" value="Unassembled WGS sequence"/>
</dbReference>